<evidence type="ECO:0000259" key="6">
    <source>
        <dbReference type="SMART" id="SM01155"/>
    </source>
</evidence>
<evidence type="ECO:0000256" key="1">
    <source>
        <dbReference type="ARBA" id="ARBA00004173"/>
    </source>
</evidence>
<evidence type="ECO:0000256" key="3">
    <source>
        <dbReference type="ARBA" id="ARBA00035647"/>
    </source>
</evidence>
<keyword evidence="8" id="KW-1185">Reference proteome</keyword>
<sequence>MFTPGPSLDSVFGVQRAQADGHAAPISVFEDHPADSSIDADAVAARQLGRALAMSKIGARVSWEGTLTRLGLDPSKEPERVELQEQMDKDWEDVQILLDSTKRKRRKKMKKHKLKKRRKATRSSRLKLK</sequence>
<feature type="region of interest" description="Disordered" evidence="5">
    <location>
        <begin position="101"/>
        <end position="129"/>
    </location>
</feature>
<dbReference type="PANTHER" id="PTHR32035:SF3">
    <property type="entry name" value="SMALL RIBOSOMAL SUBUNIT PROTEIN MS38"/>
    <property type="match status" value="1"/>
</dbReference>
<protein>
    <recommendedName>
        <fullName evidence="4">Small ribosomal subunit protein mS38</fullName>
    </recommendedName>
</protein>
<feature type="non-terminal residue" evidence="7">
    <location>
        <position position="129"/>
    </location>
</feature>
<evidence type="ECO:0000256" key="2">
    <source>
        <dbReference type="ARBA" id="ARBA00023128"/>
    </source>
</evidence>
<evidence type="ECO:0000256" key="5">
    <source>
        <dbReference type="SAM" id="MobiDB-lite"/>
    </source>
</evidence>
<dbReference type="GO" id="GO:0005739">
    <property type="term" value="C:mitochondrion"/>
    <property type="evidence" value="ECO:0007669"/>
    <property type="project" value="UniProtKB-SubCell"/>
</dbReference>
<proteinExistence type="inferred from homology"/>
<evidence type="ECO:0000313" key="8">
    <source>
        <dbReference type="Proteomes" id="UP001140091"/>
    </source>
</evidence>
<dbReference type="PANTHER" id="PTHR32035">
    <property type="entry name" value="AURORA KINASE A-INTERACTING PROTEIN"/>
    <property type="match status" value="1"/>
</dbReference>
<name>A0A9W8JI36_9AGAR</name>
<dbReference type="AlphaFoldDB" id="A0A9W8JI36"/>
<dbReference type="Proteomes" id="UP001140091">
    <property type="component" value="Unassembled WGS sequence"/>
</dbReference>
<evidence type="ECO:0000313" key="7">
    <source>
        <dbReference type="EMBL" id="KAJ2934952.1"/>
    </source>
</evidence>
<dbReference type="InterPro" id="IPR013177">
    <property type="entry name" value="Ribosomal_mS38_C"/>
</dbReference>
<evidence type="ECO:0000256" key="4">
    <source>
        <dbReference type="ARBA" id="ARBA00035682"/>
    </source>
</evidence>
<feature type="compositionally biased region" description="Basic residues" evidence="5">
    <location>
        <begin position="102"/>
        <end position="129"/>
    </location>
</feature>
<gene>
    <name evidence="7" type="ORF">H1R20_g2180</name>
</gene>
<dbReference type="SMART" id="SM01155">
    <property type="entry name" value="DUF1713"/>
    <property type="match status" value="1"/>
</dbReference>
<dbReference type="EMBL" id="JANBPK010000708">
    <property type="protein sequence ID" value="KAJ2934952.1"/>
    <property type="molecule type" value="Genomic_DNA"/>
</dbReference>
<comment type="subcellular location">
    <subcellularLocation>
        <location evidence="1">Mitochondrion</location>
    </subcellularLocation>
</comment>
<accession>A0A9W8JI36</accession>
<keyword evidence="2" id="KW-0496">Mitochondrion</keyword>
<organism evidence="7 8">
    <name type="scientific">Candolleomyces eurysporus</name>
    <dbReference type="NCBI Taxonomy" id="2828524"/>
    <lineage>
        <taxon>Eukaryota</taxon>
        <taxon>Fungi</taxon>
        <taxon>Dikarya</taxon>
        <taxon>Basidiomycota</taxon>
        <taxon>Agaricomycotina</taxon>
        <taxon>Agaricomycetes</taxon>
        <taxon>Agaricomycetidae</taxon>
        <taxon>Agaricales</taxon>
        <taxon>Agaricineae</taxon>
        <taxon>Psathyrellaceae</taxon>
        <taxon>Candolleomyces</taxon>
    </lineage>
</organism>
<comment type="caution">
    <text evidence="7">The sequence shown here is derived from an EMBL/GenBank/DDBJ whole genome shotgun (WGS) entry which is preliminary data.</text>
</comment>
<reference evidence="7" key="1">
    <citation type="submission" date="2022-06" db="EMBL/GenBank/DDBJ databases">
        <title>Genome Sequence of Candolleomyces eurysporus.</title>
        <authorList>
            <person name="Buettner E."/>
        </authorList>
    </citation>
    <scope>NUCLEOTIDE SEQUENCE</scope>
    <source>
        <strain evidence="7">VTCC 930004</strain>
    </source>
</reference>
<feature type="domain" description="Ribosomal protein mS38 C-terminal" evidence="6">
    <location>
        <begin position="97"/>
        <end position="129"/>
    </location>
</feature>
<comment type="similarity">
    <text evidence="3">Belongs to the mitochondrion-specific ribosomal protein mS38 family.</text>
</comment>
<dbReference type="OrthoDB" id="3268560at2759"/>
<dbReference type="Pfam" id="PF08213">
    <property type="entry name" value="COX24_C"/>
    <property type="match status" value="1"/>
</dbReference>